<dbReference type="Proteomes" id="UP001055712">
    <property type="component" value="Unassembled WGS sequence"/>
</dbReference>
<evidence type="ECO:0000313" key="10">
    <source>
        <dbReference type="EMBL" id="KAI3434746.1"/>
    </source>
</evidence>
<reference evidence="10" key="2">
    <citation type="submission" date="2020-11" db="EMBL/GenBank/DDBJ databases">
        <authorList>
            <person name="Cecchin M."/>
            <person name="Marcolungo L."/>
            <person name="Rossato M."/>
            <person name="Girolomoni L."/>
            <person name="Cosentino E."/>
            <person name="Cuine S."/>
            <person name="Li-Beisson Y."/>
            <person name="Delledonne M."/>
            <person name="Ballottari M."/>
        </authorList>
    </citation>
    <scope>NUCLEOTIDE SEQUENCE</scope>
    <source>
        <strain evidence="10">211/11P</strain>
        <tissue evidence="10">Whole cell</tissue>
    </source>
</reference>
<evidence type="ECO:0000256" key="2">
    <source>
        <dbReference type="ARBA" id="ARBA00022676"/>
    </source>
</evidence>
<sequence length="426" mass="46977">MAARSGGVLARQVGALVALLTTSLVAAWMWRERTSASQLHPPAQGLQKAPSGSGWFLTTGDTLHVVFTSDGSPYCNYQTLALYGSFRLARRLPGGHKMVGFTRILHRSVDDALSPLLSTFRAQPRYPVCDGGKAVAAKDRVLCKYAVADRPAAVRQFLEAARRDPGLIQAPWLYLIETDFLFFKPVAAPGPAEGAARPLGYHYTYVNAAAKIHTALMQRYYPAGLGPLSDVPHTGPSPVMARVPEWLRVVPRWELYTAQIESDPQAVKSLGWVREMFAFSLACAVERLELELHICPASTLIAQPPVDLRLGNATQFHYTWGPKLIEAGNKTPFWRFEKREWRAQSFEDNAPMRPLPPPWREGWVTPSGRVGPQGAPTTKEDYETILLEVTTFNRGLEEVGGSAWKYVLGQEAAAARAEQDQLQGVG</sequence>
<keyword evidence="5 8" id="KW-1133">Transmembrane helix</keyword>
<dbReference type="InterPro" id="IPR044845">
    <property type="entry name" value="HPAT/SRGT1-like"/>
</dbReference>
<gene>
    <name evidence="10" type="ORF">D9Q98_002806</name>
</gene>
<keyword evidence="3" id="KW-0808">Transferase</keyword>
<feature type="transmembrane region" description="Helical" evidence="8">
    <location>
        <begin position="12"/>
        <end position="30"/>
    </location>
</feature>
<dbReference type="OrthoDB" id="420380at2759"/>
<protein>
    <recommendedName>
        <fullName evidence="9">Hydroxyproline O-arabinosyltransferase-like domain-containing protein</fullName>
    </recommendedName>
</protein>
<dbReference type="GO" id="GO:0016757">
    <property type="term" value="F:glycosyltransferase activity"/>
    <property type="evidence" value="ECO:0007669"/>
    <property type="project" value="UniProtKB-KW"/>
</dbReference>
<keyword evidence="2" id="KW-0328">Glycosyltransferase</keyword>
<keyword evidence="11" id="KW-1185">Reference proteome</keyword>
<dbReference type="EMBL" id="SIDB01000003">
    <property type="protein sequence ID" value="KAI3434746.1"/>
    <property type="molecule type" value="Genomic_DNA"/>
</dbReference>
<name>A0A9D4TU85_CHLVU</name>
<evidence type="ECO:0000313" key="11">
    <source>
        <dbReference type="Proteomes" id="UP001055712"/>
    </source>
</evidence>
<evidence type="ECO:0000256" key="5">
    <source>
        <dbReference type="ARBA" id="ARBA00022989"/>
    </source>
</evidence>
<dbReference type="PANTHER" id="PTHR31485:SF17">
    <property type="match status" value="1"/>
</dbReference>
<keyword evidence="6 8" id="KW-0472">Membrane</keyword>
<comment type="caution">
    <text evidence="10">The sequence shown here is derived from an EMBL/GenBank/DDBJ whole genome shotgun (WGS) entry which is preliminary data.</text>
</comment>
<keyword evidence="4 8" id="KW-0812">Transmembrane</keyword>
<comment type="subcellular location">
    <subcellularLocation>
        <location evidence="1">Membrane</location>
        <topology evidence="1">Single-pass membrane protein</topology>
    </subcellularLocation>
</comment>
<evidence type="ECO:0000259" key="9">
    <source>
        <dbReference type="Pfam" id="PF23452"/>
    </source>
</evidence>
<proteinExistence type="predicted"/>
<evidence type="ECO:0000256" key="8">
    <source>
        <dbReference type="SAM" id="Phobius"/>
    </source>
</evidence>
<reference evidence="10" key="1">
    <citation type="journal article" date="2019" name="Plant J.">
        <title>Chlorella vulgaris genome assembly and annotation reveals the molecular basis for metabolic acclimation to high light conditions.</title>
        <authorList>
            <person name="Cecchin M."/>
            <person name="Marcolungo L."/>
            <person name="Rossato M."/>
            <person name="Girolomoni L."/>
            <person name="Cosentino E."/>
            <person name="Cuine S."/>
            <person name="Li-Beisson Y."/>
            <person name="Delledonne M."/>
            <person name="Ballottari M."/>
        </authorList>
    </citation>
    <scope>NUCLEOTIDE SEQUENCE</scope>
    <source>
        <strain evidence="10">211/11P</strain>
    </source>
</reference>
<dbReference type="InterPro" id="IPR056508">
    <property type="entry name" value="HPAT-like"/>
</dbReference>
<evidence type="ECO:0000256" key="1">
    <source>
        <dbReference type="ARBA" id="ARBA00004167"/>
    </source>
</evidence>
<evidence type="ECO:0000256" key="7">
    <source>
        <dbReference type="SAM" id="MobiDB-lite"/>
    </source>
</evidence>
<dbReference type="Pfam" id="PF23452">
    <property type="entry name" value="HPAT"/>
    <property type="match status" value="1"/>
</dbReference>
<evidence type="ECO:0000256" key="4">
    <source>
        <dbReference type="ARBA" id="ARBA00022692"/>
    </source>
</evidence>
<dbReference type="GO" id="GO:0016020">
    <property type="term" value="C:membrane"/>
    <property type="evidence" value="ECO:0007669"/>
    <property type="project" value="UniProtKB-SubCell"/>
</dbReference>
<evidence type="ECO:0000256" key="3">
    <source>
        <dbReference type="ARBA" id="ARBA00022679"/>
    </source>
</evidence>
<organism evidence="10 11">
    <name type="scientific">Chlorella vulgaris</name>
    <name type="common">Green alga</name>
    <dbReference type="NCBI Taxonomy" id="3077"/>
    <lineage>
        <taxon>Eukaryota</taxon>
        <taxon>Viridiplantae</taxon>
        <taxon>Chlorophyta</taxon>
        <taxon>core chlorophytes</taxon>
        <taxon>Trebouxiophyceae</taxon>
        <taxon>Chlorellales</taxon>
        <taxon>Chlorellaceae</taxon>
        <taxon>Chlorella clade</taxon>
        <taxon>Chlorella</taxon>
    </lineage>
</organism>
<dbReference type="PANTHER" id="PTHR31485">
    <property type="entry name" value="PEPTIDYL SERINE ALPHA-GALACTOSYLTRANSFERASE"/>
    <property type="match status" value="1"/>
</dbReference>
<evidence type="ECO:0000256" key="6">
    <source>
        <dbReference type="ARBA" id="ARBA00023136"/>
    </source>
</evidence>
<feature type="region of interest" description="Disordered" evidence="7">
    <location>
        <begin position="348"/>
        <end position="377"/>
    </location>
</feature>
<dbReference type="AlphaFoldDB" id="A0A9D4TU85"/>
<feature type="domain" description="Hydroxyproline O-arabinosyltransferase-like" evidence="9">
    <location>
        <begin position="64"/>
        <end position="353"/>
    </location>
</feature>
<accession>A0A9D4TU85</accession>